<dbReference type="EMBL" id="CACVBM020000111">
    <property type="protein sequence ID" value="CAA7014663.1"/>
    <property type="molecule type" value="Genomic_DNA"/>
</dbReference>
<comment type="similarity">
    <text evidence="3">Belongs to the PMEI family.</text>
</comment>
<organism evidence="6 7">
    <name type="scientific">Microthlaspi erraticum</name>
    <dbReference type="NCBI Taxonomy" id="1685480"/>
    <lineage>
        <taxon>Eukaryota</taxon>
        <taxon>Viridiplantae</taxon>
        <taxon>Streptophyta</taxon>
        <taxon>Embryophyta</taxon>
        <taxon>Tracheophyta</taxon>
        <taxon>Spermatophyta</taxon>
        <taxon>Magnoliopsida</taxon>
        <taxon>eudicotyledons</taxon>
        <taxon>Gunneridae</taxon>
        <taxon>Pentapetalae</taxon>
        <taxon>rosids</taxon>
        <taxon>malvids</taxon>
        <taxon>Brassicales</taxon>
        <taxon>Brassicaceae</taxon>
        <taxon>Coluteocarpeae</taxon>
        <taxon>Microthlaspi</taxon>
    </lineage>
</organism>
<keyword evidence="7" id="KW-1185">Reference proteome</keyword>
<feature type="signal peptide" evidence="4">
    <location>
        <begin position="1"/>
        <end position="20"/>
    </location>
</feature>
<dbReference type="CDD" id="cd15795">
    <property type="entry name" value="PMEI-Pla_a_1_like"/>
    <property type="match status" value="1"/>
</dbReference>
<evidence type="ECO:0000313" key="7">
    <source>
        <dbReference type="Proteomes" id="UP000467841"/>
    </source>
</evidence>
<gene>
    <name evidence="6" type="ORF">MERR_LOCUS1898</name>
</gene>
<feature type="domain" description="Pectinesterase inhibitor" evidence="5">
    <location>
        <begin position="19"/>
        <end position="173"/>
    </location>
</feature>
<dbReference type="InterPro" id="IPR034088">
    <property type="entry name" value="Pla_a_1-like"/>
</dbReference>
<dbReference type="Gene3D" id="1.20.140.40">
    <property type="entry name" value="Invertase/pectin methylesterase inhibitor family protein"/>
    <property type="match status" value="1"/>
</dbReference>
<evidence type="ECO:0000256" key="3">
    <source>
        <dbReference type="ARBA" id="ARBA00038471"/>
    </source>
</evidence>
<evidence type="ECO:0000256" key="4">
    <source>
        <dbReference type="SAM" id="SignalP"/>
    </source>
</evidence>
<evidence type="ECO:0000313" key="6">
    <source>
        <dbReference type="EMBL" id="CAA7014663.1"/>
    </source>
</evidence>
<accession>A0A6D2HKC2</accession>
<evidence type="ECO:0000259" key="5">
    <source>
        <dbReference type="SMART" id="SM00856"/>
    </source>
</evidence>
<dbReference type="GO" id="GO:0004857">
    <property type="term" value="F:enzyme inhibitor activity"/>
    <property type="evidence" value="ECO:0007669"/>
    <property type="project" value="InterPro"/>
</dbReference>
<dbReference type="OrthoDB" id="1915198at2759"/>
<evidence type="ECO:0000256" key="2">
    <source>
        <dbReference type="ARBA" id="ARBA00023157"/>
    </source>
</evidence>
<sequence length="178" mass="19578">MKFLLYLVMFFLLLNVFATAQSLIQDSCKKAAANNPTFKLDFCVKSLQGNPQSKTAKTLADLVMASTKNAAAKATSLKGMVDKILKDKKHAKDAEMPFRDCLELYTDATASLNEASTSVKSRDYRTATVAMSAAMDAPSTCETGFKERKTLQKSPFATENDVLIQTIRIPLAFTNMLK</sequence>
<feature type="chain" id="PRO_5025392212" description="Pectinesterase inhibitor domain-containing protein" evidence="4">
    <location>
        <begin position="21"/>
        <end position="178"/>
    </location>
</feature>
<reference evidence="6" key="1">
    <citation type="submission" date="2020-01" db="EMBL/GenBank/DDBJ databases">
        <authorList>
            <person name="Mishra B."/>
        </authorList>
    </citation>
    <scope>NUCLEOTIDE SEQUENCE [LARGE SCALE GENOMIC DNA]</scope>
</reference>
<dbReference type="Pfam" id="PF04043">
    <property type="entry name" value="PMEI"/>
    <property type="match status" value="1"/>
</dbReference>
<dbReference type="PANTHER" id="PTHR35357:SF15">
    <property type="entry name" value="PLANT INVERTASE_PECTIN METHYLESTERASE INHIBITOR SUPERFAMILY PROTEIN"/>
    <property type="match status" value="1"/>
</dbReference>
<evidence type="ECO:0000256" key="1">
    <source>
        <dbReference type="ARBA" id="ARBA00022729"/>
    </source>
</evidence>
<dbReference type="SMART" id="SM00856">
    <property type="entry name" value="PMEI"/>
    <property type="match status" value="1"/>
</dbReference>
<dbReference type="FunFam" id="1.20.140.40:FF:000002">
    <property type="entry name" value="Putative invertase inhibitor"/>
    <property type="match status" value="1"/>
</dbReference>
<dbReference type="SUPFAM" id="SSF101148">
    <property type="entry name" value="Plant invertase/pectin methylesterase inhibitor"/>
    <property type="match status" value="1"/>
</dbReference>
<dbReference type="NCBIfam" id="TIGR01614">
    <property type="entry name" value="PME_inhib"/>
    <property type="match status" value="1"/>
</dbReference>
<protein>
    <recommendedName>
        <fullName evidence="5">Pectinesterase inhibitor domain-containing protein</fullName>
    </recommendedName>
</protein>
<dbReference type="AlphaFoldDB" id="A0A6D2HKC2"/>
<dbReference type="InterPro" id="IPR006501">
    <property type="entry name" value="Pectinesterase_inhib_dom"/>
</dbReference>
<dbReference type="Proteomes" id="UP000467841">
    <property type="component" value="Unassembled WGS sequence"/>
</dbReference>
<dbReference type="GO" id="GO:0005576">
    <property type="term" value="C:extracellular region"/>
    <property type="evidence" value="ECO:0007669"/>
    <property type="project" value="UniProtKB-ARBA"/>
</dbReference>
<keyword evidence="2" id="KW-1015">Disulfide bond</keyword>
<keyword evidence="1 4" id="KW-0732">Signal</keyword>
<dbReference type="PANTHER" id="PTHR35357">
    <property type="entry name" value="OS02G0537100 PROTEIN"/>
    <property type="match status" value="1"/>
</dbReference>
<dbReference type="InterPro" id="IPR035513">
    <property type="entry name" value="Invertase/methylesterase_inhib"/>
</dbReference>
<proteinExistence type="inferred from homology"/>
<name>A0A6D2HKC2_9BRAS</name>
<comment type="caution">
    <text evidence="6">The sequence shown here is derived from an EMBL/GenBank/DDBJ whole genome shotgun (WGS) entry which is preliminary data.</text>
</comment>